<evidence type="ECO:0000256" key="3">
    <source>
        <dbReference type="ARBA" id="ARBA00022781"/>
    </source>
</evidence>
<keyword evidence="6 8" id="KW-0139">CF(1)</keyword>
<keyword evidence="8" id="KW-1003">Cell membrane</keyword>
<dbReference type="GO" id="GO:0046933">
    <property type="term" value="F:proton-transporting ATP synthase activity, rotational mechanism"/>
    <property type="evidence" value="ECO:0007669"/>
    <property type="project" value="UniProtKB-UniRule"/>
</dbReference>
<dbReference type="Pfam" id="PF00213">
    <property type="entry name" value="OSCP"/>
    <property type="match status" value="1"/>
</dbReference>
<dbReference type="Gene3D" id="1.10.520.20">
    <property type="entry name" value="N-terminal domain of the delta subunit of the F1F0-ATP synthase"/>
    <property type="match status" value="1"/>
</dbReference>
<protein>
    <recommendedName>
        <fullName evidence="8">ATP synthase subunit delta</fullName>
    </recommendedName>
    <alternativeName>
        <fullName evidence="8">ATP synthase F(1) sector subunit delta</fullName>
    </alternativeName>
    <alternativeName>
        <fullName evidence="8">F-type ATPase subunit delta</fullName>
        <shortName evidence="8">F-ATPase subunit delta</shortName>
    </alternativeName>
</protein>
<sequence length="186" mass="19701">MALEPAEAARPYAEAAYGHARGADAVAQWQELLGALAAAVADGELMDRLHDPRIGAAQAEESFAAVAAALAADAGAQAEPFSNFCRQLHANERLAAAGEIVRLYAELRNKAEKRLEAEIRTAFPVDKKTEKEVAAKLRAQHGVDEVKLTVTVDEELVGGMMVIAGDSVIDGSVTAELGQLRTALLR</sequence>
<organism evidence="9 10">
    <name type="scientific">Candidatus Amphirhobacter heronislandensis</name>
    <dbReference type="NCBI Taxonomy" id="1732024"/>
    <lineage>
        <taxon>Bacteria</taxon>
        <taxon>Pseudomonadati</taxon>
        <taxon>Pseudomonadota</taxon>
        <taxon>Gammaproteobacteria</taxon>
        <taxon>Candidatus Tethybacterales</taxon>
        <taxon>Candidatus Tethybacteraceae</taxon>
        <taxon>Candidatus Amphirhobacter</taxon>
    </lineage>
</organism>
<name>A0A930UDU9_9GAMM</name>
<evidence type="ECO:0000256" key="2">
    <source>
        <dbReference type="ARBA" id="ARBA00022448"/>
    </source>
</evidence>
<comment type="subcellular location">
    <subcellularLocation>
        <location evidence="8">Cell membrane</location>
        <topology evidence="8">Peripheral membrane protein</topology>
    </subcellularLocation>
    <subcellularLocation>
        <location evidence="1">Membrane</location>
    </subcellularLocation>
</comment>
<proteinExistence type="inferred from homology"/>
<evidence type="ECO:0000256" key="1">
    <source>
        <dbReference type="ARBA" id="ARBA00004370"/>
    </source>
</evidence>
<accession>A0A930UDU9</accession>
<dbReference type="PRINTS" id="PR00125">
    <property type="entry name" value="ATPASEDELTA"/>
</dbReference>
<dbReference type="NCBIfam" id="NF004402">
    <property type="entry name" value="PRK05758.2-2"/>
    <property type="match status" value="1"/>
</dbReference>
<evidence type="ECO:0000313" key="10">
    <source>
        <dbReference type="Proteomes" id="UP000604381"/>
    </source>
</evidence>
<dbReference type="InterPro" id="IPR026015">
    <property type="entry name" value="ATP_synth_OSCP/delta_N_sf"/>
</dbReference>
<evidence type="ECO:0000256" key="4">
    <source>
        <dbReference type="ARBA" id="ARBA00023065"/>
    </source>
</evidence>
<keyword evidence="3 8" id="KW-0375">Hydrogen ion transport</keyword>
<evidence type="ECO:0000256" key="8">
    <source>
        <dbReference type="HAMAP-Rule" id="MF_01416"/>
    </source>
</evidence>
<evidence type="ECO:0000256" key="5">
    <source>
        <dbReference type="ARBA" id="ARBA00023136"/>
    </source>
</evidence>
<keyword evidence="7 8" id="KW-0066">ATP synthesis</keyword>
<comment type="function">
    <text evidence="8">F(1)F(0) ATP synthase produces ATP from ADP in the presence of a proton or sodium gradient. F-type ATPases consist of two structural domains, F(1) containing the extramembraneous catalytic core and F(0) containing the membrane proton channel, linked together by a central stalk and a peripheral stalk. During catalysis, ATP synthesis in the catalytic domain of F(1) is coupled via a rotary mechanism of the central stalk subunits to proton translocation.</text>
</comment>
<dbReference type="EMBL" id="JADHEI010000009">
    <property type="protein sequence ID" value="MBF2734622.1"/>
    <property type="molecule type" value="Genomic_DNA"/>
</dbReference>
<reference evidence="9" key="1">
    <citation type="submission" date="2020-10" db="EMBL/GenBank/DDBJ databases">
        <title>An improved Amphimedon queenslandica hologenome assembly reveals how three proteobacterial symbionts can extend the metabolic phenotypic of their marine sponge host.</title>
        <authorList>
            <person name="Degnan B."/>
            <person name="Degnan S."/>
            <person name="Xiang X."/>
        </authorList>
    </citation>
    <scope>NUCLEOTIDE SEQUENCE</scope>
    <source>
        <strain evidence="9">AqS2</strain>
    </source>
</reference>
<dbReference type="PANTHER" id="PTHR11910">
    <property type="entry name" value="ATP SYNTHASE DELTA CHAIN"/>
    <property type="match status" value="1"/>
</dbReference>
<dbReference type="Proteomes" id="UP000604381">
    <property type="component" value="Unassembled WGS sequence"/>
</dbReference>
<comment type="similarity">
    <text evidence="8">Belongs to the ATPase delta chain family.</text>
</comment>
<gene>
    <name evidence="8" type="primary">atpH</name>
    <name evidence="9" type="ORF">ISN26_00755</name>
</gene>
<evidence type="ECO:0000313" key="9">
    <source>
        <dbReference type="EMBL" id="MBF2734622.1"/>
    </source>
</evidence>
<dbReference type="GO" id="GO:0045259">
    <property type="term" value="C:proton-transporting ATP synthase complex"/>
    <property type="evidence" value="ECO:0007669"/>
    <property type="project" value="UniProtKB-KW"/>
</dbReference>
<dbReference type="NCBIfam" id="TIGR01145">
    <property type="entry name" value="ATP_synt_delta"/>
    <property type="match status" value="1"/>
</dbReference>
<dbReference type="InterPro" id="IPR000711">
    <property type="entry name" value="ATPase_OSCP/dsu"/>
</dbReference>
<keyword evidence="5 8" id="KW-0472">Membrane</keyword>
<dbReference type="SUPFAM" id="SSF47928">
    <property type="entry name" value="N-terminal domain of the delta subunit of the F1F0-ATP synthase"/>
    <property type="match status" value="1"/>
</dbReference>
<dbReference type="HAMAP" id="MF_01416">
    <property type="entry name" value="ATP_synth_delta_bact"/>
    <property type="match status" value="1"/>
</dbReference>
<keyword evidence="10" id="KW-1185">Reference proteome</keyword>
<evidence type="ECO:0000256" key="7">
    <source>
        <dbReference type="ARBA" id="ARBA00023310"/>
    </source>
</evidence>
<keyword evidence="2 8" id="KW-0813">Transport</keyword>
<evidence type="ECO:0000256" key="6">
    <source>
        <dbReference type="ARBA" id="ARBA00023196"/>
    </source>
</evidence>
<dbReference type="AlphaFoldDB" id="A0A930UDU9"/>
<keyword evidence="4 8" id="KW-0406">Ion transport</keyword>
<comment type="caution">
    <text evidence="9">The sequence shown here is derived from an EMBL/GenBank/DDBJ whole genome shotgun (WGS) entry which is preliminary data.</text>
</comment>
<dbReference type="GO" id="GO:0005886">
    <property type="term" value="C:plasma membrane"/>
    <property type="evidence" value="ECO:0007669"/>
    <property type="project" value="UniProtKB-SubCell"/>
</dbReference>
<comment type="function">
    <text evidence="8">This protein is part of the stalk that links CF(0) to CF(1). It either transmits conformational changes from CF(0) to CF(1) or is implicated in proton conduction.</text>
</comment>